<keyword evidence="4" id="KW-0574">Periplasm</keyword>
<dbReference type="Gene3D" id="3.40.190.10">
    <property type="entry name" value="Periplasmic binding protein-like II"/>
    <property type="match status" value="2"/>
</dbReference>
<protein>
    <submittedName>
        <fullName evidence="5">Extracellular solute-binding protein</fullName>
    </submittedName>
</protein>
<dbReference type="CDD" id="cd13661">
    <property type="entry name" value="PBP2_PotD_PotF_like_1"/>
    <property type="match status" value="1"/>
</dbReference>
<dbReference type="AlphaFoldDB" id="A0A8J6XRA4"/>
<sequence>MERRSFLQGTTTLVLSQLLISCTQSNQQTFEVQLLKDSIPGQVVDQFRRSLEQKPQLKFIPVEQLRNLFQQLQNWQKKTNPTPDSFWRRIIPFIKAEKPNPADLVTLGDYWLSYAIKDKLIQPLSVNQLKNWSNLPKQWQELVTRNDQGFVDAQGKVWAAPYRWGSTVIVYNRHKFEKLGWMPKDWSDLWRSELRGRISLLDQPREVIGIVLKKLGQSYNTVDFKKVPSLEAELRVLNQQVKFYSSNRYLEPLIIGDTWLAVGWSNDILPVLGRYPELVAVIPQSGTALWADLWVSPTGKDRGNFLYQWIDFCLSPHIAKQIYLLTKTNSPISTEINVSDFPEQLRNILISNPEVFAKSEFLLPLPAETTEQYKSLFEKIR</sequence>
<evidence type="ECO:0000256" key="3">
    <source>
        <dbReference type="ARBA" id="ARBA00022729"/>
    </source>
</evidence>
<gene>
    <name evidence="5" type="ORF">ICL16_29070</name>
</gene>
<dbReference type="PRINTS" id="PR00909">
    <property type="entry name" value="SPERMDNBNDNG"/>
</dbReference>
<dbReference type="RefSeq" id="WP_190835056.1">
    <property type="nucleotide sequence ID" value="NZ_CAWPPI010000086.1"/>
</dbReference>
<keyword evidence="6" id="KW-1185">Reference proteome</keyword>
<dbReference type="GO" id="GO:0015846">
    <property type="term" value="P:polyamine transport"/>
    <property type="evidence" value="ECO:0007669"/>
    <property type="project" value="InterPro"/>
</dbReference>
<dbReference type="PROSITE" id="PS51257">
    <property type="entry name" value="PROKAR_LIPOPROTEIN"/>
    <property type="match status" value="1"/>
</dbReference>
<reference evidence="5" key="1">
    <citation type="submission" date="2020-09" db="EMBL/GenBank/DDBJ databases">
        <title>Iningainema tapete sp. nov. (Scytonemataceae, Cyanobacteria) from greenhouses in central Florida (USA) produces two types of nodularin with biosynthetic potential for microcystin-LR and anabaenopeptins.</title>
        <authorList>
            <person name="Berthold D.E."/>
            <person name="Lefler F.W."/>
            <person name="Huang I.-S."/>
            <person name="Abdulla H."/>
            <person name="Zimba P.V."/>
            <person name="Laughinghouse H.D. IV."/>
        </authorList>
    </citation>
    <scope>NUCLEOTIDE SEQUENCE</scope>
    <source>
        <strain evidence="5">BLCCT55</strain>
    </source>
</reference>
<dbReference type="EMBL" id="JACXAE010000086">
    <property type="protein sequence ID" value="MBD2776001.1"/>
    <property type="molecule type" value="Genomic_DNA"/>
</dbReference>
<dbReference type="GO" id="GO:0042597">
    <property type="term" value="C:periplasmic space"/>
    <property type="evidence" value="ECO:0007669"/>
    <property type="project" value="UniProtKB-SubCell"/>
</dbReference>
<dbReference type="Pfam" id="PF13343">
    <property type="entry name" value="SBP_bac_6"/>
    <property type="match status" value="1"/>
</dbReference>
<evidence type="ECO:0000256" key="2">
    <source>
        <dbReference type="ARBA" id="ARBA00022448"/>
    </source>
</evidence>
<comment type="caution">
    <text evidence="5">The sequence shown here is derived from an EMBL/GenBank/DDBJ whole genome shotgun (WGS) entry which is preliminary data.</text>
</comment>
<dbReference type="PANTHER" id="PTHR30222:SF17">
    <property type="entry name" value="SPERMIDINE_PUTRESCINE-BINDING PERIPLASMIC PROTEIN"/>
    <property type="match status" value="1"/>
</dbReference>
<keyword evidence="3" id="KW-0732">Signal</keyword>
<evidence type="ECO:0000313" key="5">
    <source>
        <dbReference type="EMBL" id="MBD2776001.1"/>
    </source>
</evidence>
<organism evidence="5 6">
    <name type="scientific">Iningainema tapete BLCC-T55</name>
    <dbReference type="NCBI Taxonomy" id="2748662"/>
    <lineage>
        <taxon>Bacteria</taxon>
        <taxon>Bacillati</taxon>
        <taxon>Cyanobacteriota</taxon>
        <taxon>Cyanophyceae</taxon>
        <taxon>Nostocales</taxon>
        <taxon>Scytonemataceae</taxon>
        <taxon>Iningainema tapete</taxon>
    </lineage>
</organism>
<accession>A0A8J6XRA4</accession>
<evidence type="ECO:0000256" key="1">
    <source>
        <dbReference type="ARBA" id="ARBA00004418"/>
    </source>
</evidence>
<name>A0A8J6XRA4_9CYAN</name>
<proteinExistence type="predicted"/>
<keyword evidence="2" id="KW-0813">Transport</keyword>
<dbReference type="SUPFAM" id="SSF53850">
    <property type="entry name" value="Periplasmic binding protein-like II"/>
    <property type="match status" value="1"/>
</dbReference>
<evidence type="ECO:0000313" key="6">
    <source>
        <dbReference type="Proteomes" id="UP000629098"/>
    </source>
</evidence>
<dbReference type="GO" id="GO:0019808">
    <property type="term" value="F:polyamine binding"/>
    <property type="evidence" value="ECO:0007669"/>
    <property type="project" value="InterPro"/>
</dbReference>
<dbReference type="PANTHER" id="PTHR30222">
    <property type="entry name" value="SPERMIDINE/PUTRESCINE-BINDING PERIPLASMIC PROTEIN"/>
    <property type="match status" value="1"/>
</dbReference>
<dbReference type="InterPro" id="IPR001188">
    <property type="entry name" value="Sperm_putr-bd"/>
</dbReference>
<evidence type="ECO:0000256" key="4">
    <source>
        <dbReference type="ARBA" id="ARBA00022764"/>
    </source>
</evidence>
<dbReference type="Proteomes" id="UP000629098">
    <property type="component" value="Unassembled WGS sequence"/>
</dbReference>
<comment type="subcellular location">
    <subcellularLocation>
        <location evidence="1">Periplasm</location>
    </subcellularLocation>
</comment>